<organism evidence="1 2">
    <name type="scientific">Batillaria attramentaria</name>
    <dbReference type="NCBI Taxonomy" id="370345"/>
    <lineage>
        <taxon>Eukaryota</taxon>
        <taxon>Metazoa</taxon>
        <taxon>Spiralia</taxon>
        <taxon>Lophotrochozoa</taxon>
        <taxon>Mollusca</taxon>
        <taxon>Gastropoda</taxon>
        <taxon>Caenogastropoda</taxon>
        <taxon>Sorbeoconcha</taxon>
        <taxon>Cerithioidea</taxon>
        <taxon>Batillariidae</taxon>
        <taxon>Batillaria</taxon>
    </lineage>
</organism>
<dbReference type="EMBL" id="JACVVK020000135">
    <property type="protein sequence ID" value="KAK7489737.1"/>
    <property type="molecule type" value="Genomic_DNA"/>
</dbReference>
<accession>A0ABD0KR34</accession>
<gene>
    <name evidence="1" type="ORF">BaRGS_00019132</name>
</gene>
<comment type="caution">
    <text evidence="1">The sequence shown here is derived from an EMBL/GenBank/DDBJ whole genome shotgun (WGS) entry which is preliminary data.</text>
</comment>
<name>A0ABD0KR34_9CAEN</name>
<proteinExistence type="predicted"/>
<protein>
    <submittedName>
        <fullName evidence="1">Uncharacterized protein</fullName>
    </submittedName>
</protein>
<evidence type="ECO:0000313" key="1">
    <source>
        <dbReference type="EMBL" id="KAK7489737.1"/>
    </source>
</evidence>
<sequence>MLELISEQEPVCFFSPPAKESTLSLLSVACHCICPPHHDFHKKQQLHLVVNCPPAFLQETGSAHDSSQNCNSTEQEAKFVMVHMMVHMVHMVHITKLPWGLPVQSSSSPPRHIPHLDLPTLGVLEAEQSVTYMYLQCLRSHRKQEA</sequence>
<evidence type="ECO:0000313" key="2">
    <source>
        <dbReference type="Proteomes" id="UP001519460"/>
    </source>
</evidence>
<dbReference type="AlphaFoldDB" id="A0ABD0KR34"/>
<keyword evidence="2" id="KW-1185">Reference proteome</keyword>
<dbReference type="Proteomes" id="UP001519460">
    <property type="component" value="Unassembled WGS sequence"/>
</dbReference>
<reference evidence="1 2" key="1">
    <citation type="journal article" date="2023" name="Sci. Data">
        <title>Genome assembly of the Korean intertidal mud-creeper Batillaria attramentaria.</title>
        <authorList>
            <person name="Patra A.K."/>
            <person name="Ho P.T."/>
            <person name="Jun S."/>
            <person name="Lee S.J."/>
            <person name="Kim Y."/>
            <person name="Won Y.J."/>
        </authorList>
    </citation>
    <scope>NUCLEOTIDE SEQUENCE [LARGE SCALE GENOMIC DNA]</scope>
    <source>
        <strain evidence="1">Wonlab-2016</strain>
    </source>
</reference>